<dbReference type="Proteomes" id="UP000472267">
    <property type="component" value="Chromosome 23"/>
</dbReference>
<feature type="chain" id="PRO_5025380105" description="Secreted protein" evidence="1">
    <location>
        <begin position="19"/>
        <end position="86"/>
    </location>
</feature>
<evidence type="ECO:0000313" key="3">
    <source>
        <dbReference type="Proteomes" id="UP000472267"/>
    </source>
</evidence>
<keyword evidence="3" id="KW-1185">Reference proteome</keyword>
<protein>
    <recommendedName>
        <fullName evidence="4">Secreted protein</fullName>
    </recommendedName>
</protein>
<evidence type="ECO:0000256" key="1">
    <source>
        <dbReference type="SAM" id="SignalP"/>
    </source>
</evidence>
<reference evidence="2" key="3">
    <citation type="submission" date="2025-09" db="UniProtKB">
        <authorList>
            <consortium name="Ensembl"/>
        </authorList>
    </citation>
    <scope>IDENTIFICATION</scope>
</reference>
<reference evidence="2" key="1">
    <citation type="submission" date="2019-06" db="EMBL/GenBank/DDBJ databases">
        <authorList>
            <consortium name="Wellcome Sanger Institute Data Sharing"/>
        </authorList>
    </citation>
    <scope>NUCLEOTIDE SEQUENCE [LARGE SCALE GENOMIC DNA]</scope>
</reference>
<reference evidence="2" key="2">
    <citation type="submission" date="2025-08" db="UniProtKB">
        <authorList>
            <consortium name="Ensembl"/>
        </authorList>
    </citation>
    <scope>IDENTIFICATION</scope>
</reference>
<keyword evidence="1" id="KW-0732">Signal</keyword>
<feature type="signal peptide" evidence="1">
    <location>
        <begin position="1"/>
        <end position="18"/>
    </location>
</feature>
<dbReference type="Ensembl" id="ENSSFAT00005028102.1">
    <property type="protein sequence ID" value="ENSSFAP00005027061.1"/>
    <property type="gene ID" value="ENSSFAG00005013842.1"/>
</dbReference>
<dbReference type="InParanoid" id="A0A672HCZ8"/>
<accession>A0A672HCZ8</accession>
<organism evidence="2 3">
    <name type="scientific">Salarias fasciatus</name>
    <name type="common">Jewelled blenny</name>
    <name type="synonym">Blennius fasciatus</name>
    <dbReference type="NCBI Taxonomy" id="181472"/>
    <lineage>
        <taxon>Eukaryota</taxon>
        <taxon>Metazoa</taxon>
        <taxon>Chordata</taxon>
        <taxon>Craniata</taxon>
        <taxon>Vertebrata</taxon>
        <taxon>Euteleostomi</taxon>
        <taxon>Actinopterygii</taxon>
        <taxon>Neopterygii</taxon>
        <taxon>Teleostei</taxon>
        <taxon>Neoteleostei</taxon>
        <taxon>Acanthomorphata</taxon>
        <taxon>Ovalentaria</taxon>
        <taxon>Blenniimorphae</taxon>
        <taxon>Blenniiformes</taxon>
        <taxon>Blennioidei</taxon>
        <taxon>Blenniidae</taxon>
        <taxon>Salariinae</taxon>
        <taxon>Salarias</taxon>
    </lineage>
</organism>
<sequence>MMCSLLTTLVTFPGAPLSIQVTANVGYCGGISARMLDCPSICFTHQRDVLNPLVESEQRGEKGMLSLQKKANCVNDKLQRGKRTLH</sequence>
<evidence type="ECO:0000313" key="2">
    <source>
        <dbReference type="Ensembl" id="ENSSFAP00005027061.1"/>
    </source>
</evidence>
<proteinExistence type="predicted"/>
<evidence type="ECO:0008006" key="4">
    <source>
        <dbReference type="Google" id="ProtNLM"/>
    </source>
</evidence>
<name>A0A672HCZ8_SALFA</name>
<dbReference type="AlphaFoldDB" id="A0A672HCZ8"/>